<comment type="caution">
    <text evidence="5">The sequence shown here is derived from an EMBL/GenBank/DDBJ whole genome shotgun (WGS) entry which is preliminary data.</text>
</comment>
<dbReference type="SUPFAM" id="SSF47473">
    <property type="entry name" value="EF-hand"/>
    <property type="match status" value="1"/>
</dbReference>
<dbReference type="Pfam" id="PF13405">
    <property type="entry name" value="EF-hand_6"/>
    <property type="match status" value="1"/>
</dbReference>
<dbReference type="AlphaFoldDB" id="A0A5A8ECQ3"/>
<dbReference type="Proteomes" id="UP000324907">
    <property type="component" value="Unassembled WGS sequence"/>
</dbReference>
<sequence length="219" mass="23779">MASGFDRRSPSPSSARAAAAEIGAGWARPSAKRGHGQLDDRDPTPAKKPRDEQRPSEEVSGSLRSHFREQRSLGVSLRKLFHAMDEDHTGHLSMDQFGAALRRSGMNLTHSDLQTLEGALATREGLISYERLLAFIESDAPPADEAHSRARLFRRRRAAIAKLSAASLLSDRQVTAAKMVAFDTHPLVREAVRAFGASGDESELLARIRSAAVAISGDE</sequence>
<evidence type="ECO:0000313" key="5">
    <source>
        <dbReference type="EMBL" id="KAA0173700.1"/>
    </source>
</evidence>
<accession>A0A5A8ECQ3</accession>
<feature type="compositionally biased region" description="Low complexity" evidence="1">
    <location>
        <begin position="10"/>
        <end position="20"/>
    </location>
</feature>
<evidence type="ECO:0000259" key="2">
    <source>
        <dbReference type="PROSITE" id="PS50222"/>
    </source>
</evidence>
<dbReference type="InterPro" id="IPR002048">
    <property type="entry name" value="EF_hand_dom"/>
</dbReference>
<feature type="domain" description="EF-hand" evidence="2">
    <location>
        <begin position="77"/>
        <end position="107"/>
    </location>
</feature>
<feature type="compositionally biased region" description="Basic and acidic residues" evidence="1">
    <location>
        <begin position="36"/>
        <end position="57"/>
    </location>
</feature>
<evidence type="ECO:0000313" key="7">
    <source>
        <dbReference type="Proteomes" id="UP000323011"/>
    </source>
</evidence>
<evidence type="ECO:0000313" key="3">
    <source>
        <dbReference type="EMBL" id="KAA0150314.1"/>
    </source>
</evidence>
<dbReference type="EMBL" id="VLTO01000030">
    <property type="protein sequence ID" value="KAA0173700.1"/>
    <property type="molecule type" value="Genomic_DNA"/>
</dbReference>
<organism evidence="5 6">
    <name type="scientific">Cafeteria roenbergensis</name>
    <name type="common">Marine flagellate</name>
    <dbReference type="NCBI Taxonomy" id="33653"/>
    <lineage>
        <taxon>Eukaryota</taxon>
        <taxon>Sar</taxon>
        <taxon>Stramenopiles</taxon>
        <taxon>Bigyra</taxon>
        <taxon>Opalozoa</taxon>
        <taxon>Bicosoecida</taxon>
        <taxon>Cafeteriaceae</taxon>
        <taxon>Cafeteria</taxon>
    </lineage>
</organism>
<dbReference type="OrthoDB" id="26525at2759"/>
<keyword evidence="7" id="KW-1185">Reference proteome</keyword>
<reference evidence="6 8" key="1">
    <citation type="submission" date="2019-07" db="EMBL/GenBank/DDBJ databases">
        <title>Genomes of Cafeteria roenbergensis.</title>
        <authorList>
            <person name="Fischer M.G."/>
            <person name="Hackl T."/>
            <person name="Roman M."/>
        </authorList>
    </citation>
    <scope>NUCLEOTIDE SEQUENCE [LARGE SCALE GENOMIC DNA]</scope>
    <source>
        <strain evidence="3">BVI</strain>
        <strain evidence="5 6">E4-10P</strain>
        <strain evidence="4 8">RCC970-E3</strain>
    </source>
</reference>
<dbReference type="PROSITE" id="PS50222">
    <property type="entry name" value="EF_HAND_2"/>
    <property type="match status" value="1"/>
</dbReference>
<dbReference type="EMBL" id="VLTL01000037">
    <property type="protein sequence ID" value="KAA0166923.1"/>
    <property type="molecule type" value="Genomic_DNA"/>
</dbReference>
<proteinExistence type="predicted"/>
<evidence type="ECO:0000313" key="8">
    <source>
        <dbReference type="Proteomes" id="UP000324907"/>
    </source>
</evidence>
<name>A0A5A8ECQ3_CAFRO</name>
<dbReference type="EMBL" id="VLTN01000035">
    <property type="protein sequence ID" value="KAA0150314.1"/>
    <property type="molecule type" value="Genomic_DNA"/>
</dbReference>
<dbReference type="Proteomes" id="UP000323011">
    <property type="component" value="Unassembled WGS sequence"/>
</dbReference>
<evidence type="ECO:0000256" key="1">
    <source>
        <dbReference type="SAM" id="MobiDB-lite"/>
    </source>
</evidence>
<evidence type="ECO:0000313" key="6">
    <source>
        <dbReference type="Proteomes" id="UP000322899"/>
    </source>
</evidence>
<protein>
    <recommendedName>
        <fullName evidence="2">EF-hand domain-containing protein</fullName>
    </recommendedName>
</protein>
<dbReference type="InterPro" id="IPR011992">
    <property type="entry name" value="EF-hand-dom_pair"/>
</dbReference>
<gene>
    <name evidence="5" type="ORF">FNF27_04850</name>
    <name evidence="4" type="ORF">FNF28_02995</name>
    <name evidence="3" type="ORF">FNF29_05326</name>
</gene>
<dbReference type="GO" id="GO:0005509">
    <property type="term" value="F:calcium ion binding"/>
    <property type="evidence" value="ECO:0007669"/>
    <property type="project" value="InterPro"/>
</dbReference>
<feature type="region of interest" description="Disordered" evidence="1">
    <location>
        <begin position="1"/>
        <end position="67"/>
    </location>
</feature>
<dbReference type="Proteomes" id="UP000322899">
    <property type="component" value="Unassembled WGS sequence"/>
</dbReference>
<evidence type="ECO:0000313" key="4">
    <source>
        <dbReference type="EMBL" id="KAA0166923.1"/>
    </source>
</evidence>
<dbReference type="Gene3D" id="1.10.238.10">
    <property type="entry name" value="EF-hand"/>
    <property type="match status" value="1"/>
</dbReference>